<sequence length="342" mass="38855">MIGRVGDCLKEGLPFCIYRKPNQSQITAVFQLEDALHSVVDFSEKGFVFAPFQFENGAVLLKPDEIFVTQMENSEHSPFGEIQLSEIGRNDHLELIKKGIEEINTGRLSKVVLSRKLEAETKLSPPEIFTQLLQHYPNAFCYLFHHPKIGTWCGATPETLMTIQNREIKTMSLAATLPFVEGEVPQWKEKELEEQQMVSDYIRERLTGLMESLDIEEAKSVRAGNLWHLKSRINGKMLPKTSVNKIVSLLHPTPAVCGIPTQKAKEFILKHENYRRTYYTGFLGELNLNQATETSLYVNLRCMELKGQTASIYVGGGITKASDPEREWVETQNKSKTILHIL</sequence>
<comment type="similarity">
    <text evidence="2">Belongs to the isochorismate synthase family.</text>
</comment>
<keyword evidence="4 7" id="KW-0413">Isomerase</keyword>
<keyword evidence="8" id="KW-1185">Reference proteome</keyword>
<dbReference type="PANTHER" id="PTHR42839">
    <property type="entry name" value="ISOCHORISMATE SYNTHASE ENTC"/>
    <property type="match status" value="1"/>
</dbReference>
<evidence type="ECO:0000256" key="3">
    <source>
        <dbReference type="ARBA" id="ARBA00012824"/>
    </source>
</evidence>
<dbReference type="NCBIfam" id="TIGR00543">
    <property type="entry name" value="isochor_syn"/>
    <property type="match status" value="1"/>
</dbReference>
<evidence type="ECO:0000313" key="8">
    <source>
        <dbReference type="Proteomes" id="UP000310406"/>
    </source>
</evidence>
<evidence type="ECO:0000313" key="7">
    <source>
        <dbReference type="EMBL" id="THV57645.1"/>
    </source>
</evidence>
<organism evidence="7 8">
    <name type="scientific">Flagellimonas alvinocaridis</name>
    <dbReference type="NCBI Taxonomy" id="2530200"/>
    <lineage>
        <taxon>Bacteria</taxon>
        <taxon>Pseudomonadati</taxon>
        <taxon>Bacteroidota</taxon>
        <taxon>Flavobacteriia</taxon>
        <taxon>Flavobacteriales</taxon>
        <taxon>Flavobacteriaceae</taxon>
        <taxon>Flagellimonas</taxon>
    </lineage>
</organism>
<dbReference type="Pfam" id="PF00425">
    <property type="entry name" value="Chorismate_bind"/>
    <property type="match status" value="1"/>
</dbReference>
<feature type="domain" description="Chorismate-utilising enzyme C-terminal" evidence="6">
    <location>
        <begin position="90"/>
        <end position="334"/>
    </location>
</feature>
<dbReference type="GO" id="GO:0008909">
    <property type="term" value="F:isochorismate synthase activity"/>
    <property type="evidence" value="ECO:0007669"/>
    <property type="project" value="UniProtKB-EC"/>
</dbReference>
<dbReference type="EC" id="5.4.4.2" evidence="3"/>
<gene>
    <name evidence="7" type="ORF">EZV76_14615</name>
</gene>
<dbReference type="InterPro" id="IPR004561">
    <property type="entry name" value="IsoChor_synthase"/>
</dbReference>
<dbReference type="InterPro" id="IPR005801">
    <property type="entry name" value="ADC_synthase"/>
</dbReference>
<reference evidence="7 8" key="1">
    <citation type="submission" date="2019-03" db="EMBL/GenBank/DDBJ databases">
        <title>Muricauda SCR12 sp.nov, a marine bacterium isolated from Pacific Ocean:the Okinawa trough.</title>
        <authorList>
            <person name="Liu L."/>
        </authorList>
    </citation>
    <scope>NUCLEOTIDE SEQUENCE [LARGE SCALE GENOMIC DNA]</scope>
    <source>
        <strain evidence="7 8">SCR12</strain>
    </source>
</reference>
<dbReference type="EMBL" id="SNTZ01000012">
    <property type="protein sequence ID" value="THV57645.1"/>
    <property type="molecule type" value="Genomic_DNA"/>
</dbReference>
<comment type="catalytic activity">
    <reaction evidence="1">
        <text>chorismate = isochorismate</text>
        <dbReference type="Rhea" id="RHEA:18985"/>
        <dbReference type="ChEBI" id="CHEBI:29748"/>
        <dbReference type="ChEBI" id="CHEBI:29780"/>
        <dbReference type="EC" id="5.4.4.2"/>
    </reaction>
</comment>
<dbReference type="InterPro" id="IPR015890">
    <property type="entry name" value="Chorismate_C"/>
</dbReference>
<evidence type="ECO:0000259" key="6">
    <source>
        <dbReference type="Pfam" id="PF00425"/>
    </source>
</evidence>
<dbReference type="Proteomes" id="UP000310406">
    <property type="component" value="Unassembled WGS sequence"/>
</dbReference>
<name>A0A4S8RL85_9FLAO</name>
<dbReference type="AlphaFoldDB" id="A0A4S8RL85"/>
<dbReference type="Gene3D" id="3.60.120.10">
    <property type="entry name" value="Anthranilate synthase"/>
    <property type="match status" value="1"/>
</dbReference>
<evidence type="ECO:0000256" key="2">
    <source>
        <dbReference type="ARBA" id="ARBA00005297"/>
    </source>
</evidence>
<evidence type="ECO:0000256" key="4">
    <source>
        <dbReference type="ARBA" id="ARBA00023235"/>
    </source>
</evidence>
<dbReference type="PANTHER" id="PTHR42839:SF2">
    <property type="entry name" value="ISOCHORISMATE SYNTHASE ENTC"/>
    <property type="match status" value="1"/>
</dbReference>
<evidence type="ECO:0000256" key="1">
    <source>
        <dbReference type="ARBA" id="ARBA00000799"/>
    </source>
</evidence>
<dbReference type="OrthoDB" id="9806579at2"/>
<accession>A0A4S8RL85</accession>
<dbReference type="SUPFAM" id="SSF56322">
    <property type="entry name" value="ADC synthase"/>
    <property type="match status" value="1"/>
</dbReference>
<protein>
    <recommendedName>
        <fullName evidence="3">isochorismate synthase</fullName>
        <ecNumber evidence="3">5.4.4.2</ecNumber>
    </recommendedName>
    <alternativeName>
        <fullName evidence="5">Isochorismate mutase</fullName>
    </alternativeName>
</protein>
<comment type="caution">
    <text evidence="7">The sequence shown here is derived from an EMBL/GenBank/DDBJ whole genome shotgun (WGS) entry which is preliminary data.</text>
</comment>
<evidence type="ECO:0000256" key="5">
    <source>
        <dbReference type="ARBA" id="ARBA00041564"/>
    </source>
</evidence>
<proteinExistence type="inferred from homology"/>